<dbReference type="PANTHER" id="PTHR42648:SF32">
    <property type="entry name" value="RIBONUCLEASE H-LIKE DOMAIN, GAG-PRE-INTEGRASE DOMAIN PROTEIN-RELATED"/>
    <property type="match status" value="1"/>
</dbReference>
<sequence length="146" mass="15975">TLIEAARTMLADSKLPTTFWAEVVNTACYVQNRVLVIKSHNKTPDELFLGRKPTLSFMRPFGCHVTILNILDHLGNQTNGNAGTKANINAGKARKKTFPGPQYVLLPLLTFASQGPKSSKDEVANDAGKNSTKVPREENEVQDPAK</sequence>
<dbReference type="Gene3D" id="3.30.420.10">
    <property type="entry name" value="Ribonuclease H-like superfamily/Ribonuclease H"/>
    <property type="match status" value="1"/>
</dbReference>
<dbReference type="PANTHER" id="PTHR42648">
    <property type="entry name" value="TRANSPOSASE, PUTATIVE-RELATED"/>
    <property type="match status" value="1"/>
</dbReference>
<feature type="non-terminal residue" evidence="2">
    <location>
        <position position="1"/>
    </location>
</feature>
<name>A0A699SJ51_TANCI</name>
<dbReference type="AlphaFoldDB" id="A0A699SJ51"/>
<dbReference type="InterPro" id="IPR012337">
    <property type="entry name" value="RNaseH-like_sf"/>
</dbReference>
<dbReference type="SUPFAM" id="SSF53098">
    <property type="entry name" value="Ribonuclease H-like"/>
    <property type="match status" value="1"/>
</dbReference>
<proteinExistence type="predicted"/>
<evidence type="ECO:0000256" key="1">
    <source>
        <dbReference type="SAM" id="MobiDB-lite"/>
    </source>
</evidence>
<comment type="caution">
    <text evidence="2">The sequence shown here is derived from an EMBL/GenBank/DDBJ whole genome shotgun (WGS) entry which is preliminary data.</text>
</comment>
<dbReference type="InterPro" id="IPR039537">
    <property type="entry name" value="Retrotran_Ty1/copia-like"/>
</dbReference>
<feature type="compositionally biased region" description="Basic and acidic residues" evidence="1">
    <location>
        <begin position="134"/>
        <end position="146"/>
    </location>
</feature>
<gene>
    <name evidence="2" type="ORF">Tci_869711</name>
</gene>
<feature type="non-terminal residue" evidence="2">
    <location>
        <position position="146"/>
    </location>
</feature>
<feature type="region of interest" description="Disordered" evidence="1">
    <location>
        <begin position="114"/>
        <end position="146"/>
    </location>
</feature>
<dbReference type="InterPro" id="IPR036397">
    <property type="entry name" value="RNaseH_sf"/>
</dbReference>
<evidence type="ECO:0000313" key="2">
    <source>
        <dbReference type="EMBL" id="GFC97741.1"/>
    </source>
</evidence>
<reference evidence="2" key="1">
    <citation type="journal article" date="2019" name="Sci. Rep.">
        <title>Draft genome of Tanacetum cinerariifolium, the natural source of mosquito coil.</title>
        <authorList>
            <person name="Yamashiro T."/>
            <person name="Shiraishi A."/>
            <person name="Satake H."/>
            <person name="Nakayama K."/>
        </authorList>
    </citation>
    <scope>NUCLEOTIDE SEQUENCE</scope>
</reference>
<protein>
    <submittedName>
        <fullName evidence="2">Ribonuclease H-like domain-containing protein</fullName>
    </submittedName>
</protein>
<accession>A0A699SJ51</accession>
<dbReference type="GO" id="GO:0003676">
    <property type="term" value="F:nucleic acid binding"/>
    <property type="evidence" value="ECO:0007669"/>
    <property type="project" value="InterPro"/>
</dbReference>
<organism evidence="2">
    <name type="scientific">Tanacetum cinerariifolium</name>
    <name type="common">Dalmatian daisy</name>
    <name type="synonym">Chrysanthemum cinerariifolium</name>
    <dbReference type="NCBI Taxonomy" id="118510"/>
    <lineage>
        <taxon>Eukaryota</taxon>
        <taxon>Viridiplantae</taxon>
        <taxon>Streptophyta</taxon>
        <taxon>Embryophyta</taxon>
        <taxon>Tracheophyta</taxon>
        <taxon>Spermatophyta</taxon>
        <taxon>Magnoliopsida</taxon>
        <taxon>eudicotyledons</taxon>
        <taxon>Gunneridae</taxon>
        <taxon>Pentapetalae</taxon>
        <taxon>asterids</taxon>
        <taxon>campanulids</taxon>
        <taxon>Asterales</taxon>
        <taxon>Asteraceae</taxon>
        <taxon>Asteroideae</taxon>
        <taxon>Anthemideae</taxon>
        <taxon>Anthemidinae</taxon>
        <taxon>Tanacetum</taxon>
    </lineage>
</organism>
<dbReference type="EMBL" id="BKCJ011167928">
    <property type="protein sequence ID" value="GFC97741.1"/>
    <property type="molecule type" value="Genomic_DNA"/>
</dbReference>